<evidence type="ECO:0000256" key="1">
    <source>
        <dbReference type="SAM" id="Coils"/>
    </source>
</evidence>
<sequence length="297" mass="34528">MSLRLSTGHKVTTQGLKTESREEEEVPGPSCSGVSWKEQNEKQKQMEDCPNHLLQETDKISQTKCTEQEQLRPEDDHLRQELELKMNHNAALRNHLERLRRDLEETRTRAQSLSVSNGLKNMHNEMLTDSLDEVRKELREAKAKLGEMQEKADEERGDDETNLVKTAEEKLEKEEQKQQMMEEFLEQQKSDFVRNLEPQSQTVNVAVQKLLQEKEEEQTPTGLKSILKSTSGLKLSAKGVEKVRFNLDTNVTHVYDPETSLEEFLEPQKSPKTRFLQEEEEEVEKLRTKGEEELQRS</sequence>
<dbReference type="EMBL" id="JBBPFD010000201">
    <property type="protein sequence ID" value="KAK7879783.1"/>
    <property type="molecule type" value="Genomic_DNA"/>
</dbReference>
<feature type="region of interest" description="Disordered" evidence="2">
    <location>
        <begin position="1"/>
        <end position="47"/>
    </location>
</feature>
<name>A0AAW0MIH3_9GOBI</name>
<feature type="compositionally biased region" description="Basic and acidic residues" evidence="2">
    <location>
        <begin position="38"/>
        <end position="47"/>
    </location>
</feature>
<organism evidence="3 4">
    <name type="scientific">Mugilogobius chulae</name>
    <name type="common">yellowstripe goby</name>
    <dbReference type="NCBI Taxonomy" id="88201"/>
    <lineage>
        <taxon>Eukaryota</taxon>
        <taxon>Metazoa</taxon>
        <taxon>Chordata</taxon>
        <taxon>Craniata</taxon>
        <taxon>Vertebrata</taxon>
        <taxon>Euteleostomi</taxon>
        <taxon>Actinopterygii</taxon>
        <taxon>Neopterygii</taxon>
        <taxon>Teleostei</taxon>
        <taxon>Neoteleostei</taxon>
        <taxon>Acanthomorphata</taxon>
        <taxon>Gobiaria</taxon>
        <taxon>Gobiiformes</taxon>
        <taxon>Gobioidei</taxon>
        <taxon>Gobiidae</taxon>
        <taxon>Gobionellinae</taxon>
        <taxon>Mugilogobius</taxon>
    </lineage>
</organism>
<keyword evidence="4" id="KW-1185">Reference proteome</keyword>
<dbReference type="AlphaFoldDB" id="A0AAW0MIH3"/>
<feature type="coiled-coil region" evidence="1">
    <location>
        <begin position="82"/>
        <end position="191"/>
    </location>
</feature>
<dbReference type="Proteomes" id="UP001460270">
    <property type="component" value="Unassembled WGS sequence"/>
</dbReference>
<feature type="region of interest" description="Disordered" evidence="2">
    <location>
        <begin position="262"/>
        <end position="297"/>
    </location>
</feature>
<feature type="compositionally biased region" description="Basic and acidic residues" evidence="2">
    <location>
        <begin position="284"/>
        <end position="297"/>
    </location>
</feature>
<evidence type="ECO:0000313" key="4">
    <source>
        <dbReference type="Proteomes" id="UP001460270"/>
    </source>
</evidence>
<protein>
    <submittedName>
        <fullName evidence="3">Uncharacterized protein</fullName>
    </submittedName>
</protein>
<gene>
    <name evidence="3" type="ORF">WMY93_033547</name>
</gene>
<proteinExistence type="predicted"/>
<keyword evidence="1" id="KW-0175">Coiled coil</keyword>
<evidence type="ECO:0000313" key="3">
    <source>
        <dbReference type="EMBL" id="KAK7879783.1"/>
    </source>
</evidence>
<accession>A0AAW0MIH3</accession>
<comment type="caution">
    <text evidence="3">The sequence shown here is derived from an EMBL/GenBank/DDBJ whole genome shotgun (WGS) entry which is preliminary data.</text>
</comment>
<reference evidence="4" key="1">
    <citation type="submission" date="2024-04" db="EMBL/GenBank/DDBJ databases">
        <title>Salinicola lusitanus LLJ914,a marine bacterium isolated from the Okinawa Trough.</title>
        <authorList>
            <person name="Li J."/>
        </authorList>
    </citation>
    <scope>NUCLEOTIDE SEQUENCE [LARGE SCALE GENOMIC DNA]</scope>
</reference>
<evidence type="ECO:0000256" key="2">
    <source>
        <dbReference type="SAM" id="MobiDB-lite"/>
    </source>
</evidence>